<reference evidence="2 3" key="1">
    <citation type="journal article" date="2019" name="Genome Biol. Evol.">
        <title>Whole-Genome Sequencing of the Giant Devil Catfish, Bagarius yarrelli.</title>
        <authorList>
            <person name="Jiang W."/>
            <person name="Lv Y."/>
            <person name="Cheng L."/>
            <person name="Yang K."/>
            <person name="Chao B."/>
            <person name="Wang X."/>
            <person name="Li Y."/>
            <person name="Pan X."/>
            <person name="You X."/>
            <person name="Zhang Y."/>
            <person name="Yang J."/>
            <person name="Li J."/>
            <person name="Zhang X."/>
            <person name="Liu S."/>
            <person name="Sun C."/>
            <person name="Yang J."/>
            <person name="Shi Q."/>
        </authorList>
    </citation>
    <scope>NUCLEOTIDE SEQUENCE [LARGE SCALE GENOMIC DNA]</scope>
    <source>
        <strain evidence="2">JWS20170419001</strain>
        <tissue evidence="2">Muscle</tissue>
    </source>
</reference>
<proteinExistence type="predicted"/>
<dbReference type="AlphaFoldDB" id="A0A556VAM9"/>
<evidence type="ECO:0000313" key="3">
    <source>
        <dbReference type="Proteomes" id="UP000319801"/>
    </source>
</evidence>
<feature type="region of interest" description="Disordered" evidence="1">
    <location>
        <begin position="56"/>
        <end position="76"/>
    </location>
</feature>
<organism evidence="2 3">
    <name type="scientific">Bagarius yarrelli</name>
    <name type="common">Goonch</name>
    <name type="synonym">Bagrus yarrelli</name>
    <dbReference type="NCBI Taxonomy" id="175774"/>
    <lineage>
        <taxon>Eukaryota</taxon>
        <taxon>Metazoa</taxon>
        <taxon>Chordata</taxon>
        <taxon>Craniata</taxon>
        <taxon>Vertebrata</taxon>
        <taxon>Euteleostomi</taxon>
        <taxon>Actinopterygii</taxon>
        <taxon>Neopterygii</taxon>
        <taxon>Teleostei</taxon>
        <taxon>Ostariophysi</taxon>
        <taxon>Siluriformes</taxon>
        <taxon>Sisoridae</taxon>
        <taxon>Sisorinae</taxon>
        <taxon>Bagarius</taxon>
    </lineage>
</organism>
<accession>A0A556VAM9</accession>
<protein>
    <submittedName>
        <fullName evidence="2">Uncharacterized protein</fullName>
    </submittedName>
</protein>
<evidence type="ECO:0000313" key="2">
    <source>
        <dbReference type="EMBL" id="TTF26781.1"/>
    </source>
</evidence>
<gene>
    <name evidence="2" type="ORF">Baya_15012</name>
</gene>
<evidence type="ECO:0000256" key="1">
    <source>
        <dbReference type="SAM" id="MobiDB-lite"/>
    </source>
</evidence>
<dbReference type="EMBL" id="VCAZ01000194">
    <property type="protein sequence ID" value="TTF26781.1"/>
    <property type="molecule type" value="Genomic_DNA"/>
</dbReference>
<keyword evidence="3" id="KW-1185">Reference proteome</keyword>
<name>A0A556VAM9_BAGYA</name>
<sequence>MPLCPPRKFVIANWEREAMVERYSQLGKAGTWAANQGKESLVSELLMAAMRNTISNGGPEPAVRLPPFSLHPRPYA</sequence>
<comment type="caution">
    <text evidence="2">The sequence shown here is derived from an EMBL/GenBank/DDBJ whole genome shotgun (WGS) entry which is preliminary data.</text>
</comment>
<dbReference type="Proteomes" id="UP000319801">
    <property type="component" value="Unassembled WGS sequence"/>
</dbReference>